<evidence type="ECO:0000259" key="1">
    <source>
        <dbReference type="PROSITE" id="PS51208"/>
    </source>
</evidence>
<accession>A0A2J0SR27</accession>
<dbReference type="AlphaFoldDB" id="A0A2J0SR27"/>
<comment type="caution">
    <text evidence="2">The sequence shown here is derived from an EMBL/GenBank/DDBJ whole genome shotgun (WGS) entry which is preliminary data.</text>
</comment>
<dbReference type="NCBIfam" id="TIGR01414">
    <property type="entry name" value="autotrans_barl"/>
    <property type="match status" value="1"/>
</dbReference>
<dbReference type="Pfam" id="PF03797">
    <property type="entry name" value="Autotransporter"/>
    <property type="match status" value="1"/>
</dbReference>
<reference evidence="2" key="2">
    <citation type="journal article" date="2020" name="Front. Microbiol.">
        <title>Genetic Variants of the DSF Quorum Sensing System in Stenotrophomonas maltophilia Influence Virulence and Resistance Phenotypes Among Genotypically Diverse Clinical Isolates.</title>
        <authorList>
            <person name="Yero D."/>
            <person name="Huedo P."/>
            <person name="Conchillo-Sole O."/>
            <person name="Martinez-Servat S."/>
            <person name="Mamat U."/>
            <person name="Coves X."/>
            <person name="Llanas F."/>
            <person name="Roca I."/>
            <person name="Vila J."/>
            <person name="Schaible U.E."/>
            <person name="Daura X."/>
            <person name="Gibert I."/>
        </authorList>
    </citation>
    <scope>NUCLEOTIDE SEQUENCE</scope>
    <source>
        <strain evidence="2">OG156</strain>
    </source>
</reference>
<dbReference type="InterPro" id="IPR036709">
    <property type="entry name" value="Autotransporte_beta_dom_sf"/>
</dbReference>
<evidence type="ECO:0000313" key="2">
    <source>
        <dbReference type="EMBL" id="MBA0309683.1"/>
    </source>
</evidence>
<dbReference type="SUPFAM" id="SSF103515">
    <property type="entry name" value="Autotransporter"/>
    <property type="match status" value="1"/>
</dbReference>
<gene>
    <name evidence="2" type="ORF">D7Y33_01365</name>
</gene>
<evidence type="ECO:0000313" key="3">
    <source>
        <dbReference type="Proteomes" id="UP000822271"/>
    </source>
</evidence>
<dbReference type="PROSITE" id="PS51208">
    <property type="entry name" value="AUTOTRANSPORTER"/>
    <property type="match status" value="1"/>
</dbReference>
<dbReference type="GO" id="GO:0019867">
    <property type="term" value="C:outer membrane"/>
    <property type="evidence" value="ECO:0007669"/>
    <property type="project" value="InterPro"/>
</dbReference>
<dbReference type="InterPro" id="IPR005546">
    <property type="entry name" value="Autotransporte_beta"/>
</dbReference>
<dbReference type="InterPro" id="IPR006315">
    <property type="entry name" value="OM_autotransptr_brl_dom"/>
</dbReference>
<dbReference type="Gene3D" id="2.40.128.130">
    <property type="entry name" value="Autotransporter beta-domain"/>
    <property type="match status" value="1"/>
</dbReference>
<protein>
    <submittedName>
        <fullName evidence="2">Autotransporter outer membrane beta-barrel domain-containing protein</fullName>
    </submittedName>
</protein>
<dbReference type="Proteomes" id="UP000822271">
    <property type="component" value="Unassembled WGS sequence"/>
</dbReference>
<organism evidence="2 3">
    <name type="scientific">Stenotrophomonas maltophilia</name>
    <name type="common">Pseudomonas maltophilia</name>
    <name type="synonym">Xanthomonas maltophilia</name>
    <dbReference type="NCBI Taxonomy" id="40324"/>
    <lineage>
        <taxon>Bacteria</taxon>
        <taxon>Pseudomonadati</taxon>
        <taxon>Pseudomonadota</taxon>
        <taxon>Gammaproteobacteria</taxon>
        <taxon>Lysobacterales</taxon>
        <taxon>Lysobacteraceae</taxon>
        <taxon>Stenotrophomonas</taxon>
        <taxon>Stenotrophomonas maltophilia group</taxon>
    </lineage>
</organism>
<reference evidence="2" key="1">
    <citation type="submission" date="2018-09" db="EMBL/GenBank/DDBJ databases">
        <authorList>
            <person name="Groschel M."/>
            <person name="Kohl T."/>
            <person name="Conchillo-Sole O."/>
            <person name="Mamat U."/>
            <person name="Yero D."/>
            <person name="Niemann S."/>
            <person name="Daura X."/>
            <person name="Gibert I."/>
        </authorList>
    </citation>
    <scope>NUCLEOTIDE SEQUENCE</scope>
    <source>
        <strain evidence="2">OG156</strain>
    </source>
</reference>
<proteinExistence type="predicted"/>
<name>A0A2J0SR27_STEMA</name>
<feature type="domain" description="Autotransporter" evidence="1">
    <location>
        <begin position="33"/>
        <end position="140"/>
    </location>
</feature>
<dbReference type="EMBL" id="RAUE01000002">
    <property type="protein sequence ID" value="MBA0309683.1"/>
    <property type="molecule type" value="Genomic_DNA"/>
</dbReference>
<sequence length="140" mass="14402">MAGDLATDAVQLGSARAAVLLALRAHDRRGTLTLEDGRNAWVRVATLSNNAYESGAAVQLGSDVLQSSHVLMGVMVGSSRSDGHVVSTASGRGGKERVQGTTVGVYGTWLQQADGAAGAYLDASLQAAQFRSHVYGASLT</sequence>